<evidence type="ECO:0000313" key="1">
    <source>
        <dbReference type="EMBL" id="CAH8392062.1"/>
    </source>
</evidence>
<reference evidence="1 2" key="1">
    <citation type="submission" date="2022-03" db="EMBL/GenBank/DDBJ databases">
        <authorList>
            <person name="Macdonald S."/>
            <person name="Ahmed S."/>
            <person name="Newling K."/>
        </authorList>
    </citation>
    <scope>NUCLEOTIDE SEQUENCE [LARGE SCALE GENOMIC DNA]</scope>
</reference>
<dbReference type="AlphaFoldDB" id="A0ABC8M785"/>
<keyword evidence="2" id="KW-1185">Reference proteome</keyword>
<protein>
    <recommendedName>
        <fullName evidence="3">Integrase core domain containing protein</fullName>
    </recommendedName>
</protein>
<gene>
    <name evidence="1" type="ORF">ERUC_LOCUS44545</name>
</gene>
<evidence type="ECO:0000313" key="2">
    <source>
        <dbReference type="Proteomes" id="UP001642260"/>
    </source>
</evidence>
<dbReference type="EMBL" id="CAKOAT010979598">
    <property type="protein sequence ID" value="CAH8392062.1"/>
    <property type="molecule type" value="Genomic_DNA"/>
</dbReference>
<accession>A0ABC8M785</accession>
<dbReference type="Proteomes" id="UP001642260">
    <property type="component" value="Unassembled WGS sequence"/>
</dbReference>
<comment type="caution">
    <text evidence="1">The sequence shown here is derived from an EMBL/GenBank/DDBJ whole genome shotgun (WGS) entry which is preliminary data.</text>
</comment>
<proteinExistence type="predicted"/>
<sequence length="281" mass="30825">MAIDMKIFRAAFSTMETTIVDNVRAMLSTFEKEILKSCSTPQYVSPLVRVSSAPEEVVRNTNNNTTFHPPTRVPARAEVDAQRNVDGVATPIGSNAVRFVPNEVRHCTQRGTNISVNVPLSTSLSPVSPGVVDDNLIVDGVYVARSERAPSVDATRPANDTACPALDPRLMFDQPDFSLGLTQEEDTNEVVVPEAVNEDNCELGFSGDADVISDDAALPCQEKRKSKRQKVVPKGLVGDYKYDKNFLSRAFEAHVARWRGGNDIDLGEKYSKLILMLKTPL</sequence>
<evidence type="ECO:0008006" key="3">
    <source>
        <dbReference type="Google" id="ProtNLM"/>
    </source>
</evidence>
<name>A0ABC8M785_ERUVS</name>
<organism evidence="1 2">
    <name type="scientific">Eruca vesicaria subsp. sativa</name>
    <name type="common">Garden rocket</name>
    <name type="synonym">Eruca sativa</name>
    <dbReference type="NCBI Taxonomy" id="29727"/>
    <lineage>
        <taxon>Eukaryota</taxon>
        <taxon>Viridiplantae</taxon>
        <taxon>Streptophyta</taxon>
        <taxon>Embryophyta</taxon>
        <taxon>Tracheophyta</taxon>
        <taxon>Spermatophyta</taxon>
        <taxon>Magnoliopsida</taxon>
        <taxon>eudicotyledons</taxon>
        <taxon>Gunneridae</taxon>
        <taxon>Pentapetalae</taxon>
        <taxon>rosids</taxon>
        <taxon>malvids</taxon>
        <taxon>Brassicales</taxon>
        <taxon>Brassicaceae</taxon>
        <taxon>Brassiceae</taxon>
        <taxon>Eruca</taxon>
    </lineage>
</organism>